<feature type="region of interest" description="Disordered" evidence="1">
    <location>
        <begin position="202"/>
        <end position="224"/>
    </location>
</feature>
<dbReference type="AlphaFoldDB" id="A0A6A6UVE3"/>
<reference evidence="2" key="1">
    <citation type="journal article" date="2020" name="Stud. Mycol.">
        <title>101 Dothideomycetes genomes: a test case for predicting lifestyles and emergence of pathogens.</title>
        <authorList>
            <person name="Haridas S."/>
            <person name="Albert R."/>
            <person name="Binder M."/>
            <person name="Bloem J."/>
            <person name="Labutti K."/>
            <person name="Salamov A."/>
            <person name="Andreopoulos B."/>
            <person name="Baker S."/>
            <person name="Barry K."/>
            <person name="Bills G."/>
            <person name="Bluhm B."/>
            <person name="Cannon C."/>
            <person name="Castanera R."/>
            <person name="Culley D."/>
            <person name="Daum C."/>
            <person name="Ezra D."/>
            <person name="Gonzalez J."/>
            <person name="Henrissat B."/>
            <person name="Kuo A."/>
            <person name="Liang C."/>
            <person name="Lipzen A."/>
            <person name="Lutzoni F."/>
            <person name="Magnuson J."/>
            <person name="Mondo S."/>
            <person name="Nolan M."/>
            <person name="Ohm R."/>
            <person name="Pangilinan J."/>
            <person name="Park H.-J."/>
            <person name="Ramirez L."/>
            <person name="Alfaro M."/>
            <person name="Sun H."/>
            <person name="Tritt A."/>
            <person name="Yoshinaga Y."/>
            <person name="Zwiers L.-H."/>
            <person name="Turgeon B."/>
            <person name="Goodwin S."/>
            <person name="Spatafora J."/>
            <person name="Crous P."/>
            <person name="Grigoriev I."/>
        </authorList>
    </citation>
    <scope>NUCLEOTIDE SEQUENCE</scope>
    <source>
        <strain evidence="2">CBS 119925</strain>
    </source>
</reference>
<dbReference type="Proteomes" id="UP000799440">
    <property type="component" value="Unassembled WGS sequence"/>
</dbReference>
<proteinExistence type="predicted"/>
<gene>
    <name evidence="2" type="ORF">M011DRAFT_413785</name>
</gene>
<sequence length="519" mass="58029">MGYKEAGAEKQEDGTVIGTVEAEALPKSNFEGPHVTLNHTTINDEDWKDVRDQLPEYWKWDIEYLAPVTFASKSANPGCWTYIPTEDSSIVAPLTIEGAPVVVPVEYRWPPVGGLNPPPNPPPSSPIDCTAKLGADTIQDIFLTFDGITGFYLLKNGLIQFVVSEEFDIEHASSHLPHKYDGLRVCYVRQSMEPTMLATVRPSGNTTLEESSTKVGNQMSRASSHTAPITTQALKINDIIEARPKHNFGREKFQGKIGLKVAKEDQAFLVMSTHVITEAILGKHKRGWPSIFRRSEAVEKLKENWNDHVEIWAGNSKVGTVEKSFDPAPQIYPEGFEHDITLIRPKEAGSVQALQPPIPKLEWLSSKEWHSFRQQVTAVKLLEDTDSLRAAKTIKTNLPSDVMIVGEGIFLNHAASKPVRTHHPSVWESMIFRAVLYRVYPDFDSPNGHSGTALSTDDLREDRTRRLAVIGFQSFVQRSGVPQYYEMEGAPLKQRLKTGRVAFYGAFQVPEALKEFNII</sequence>
<evidence type="ECO:0000313" key="2">
    <source>
        <dbReference type="EMBL" id="KAF2741813.1"/>
    </source>
</evidence>
<protein>
    <submittedName>
        <fullName evidence="2">Uncharacterized protein</fullName>
    </submittedName>
</protein>
<accession>A0A6A6UVE3</accession>
<evidence type="ECO:0000313" key="3">
    <source>
        <dbReference type="Proteomes" id="UP000799440"/>
    </source>
</evidence>
<name>A0A6A6UVE3_9PLEO</name>
<dbReference type="EMBL" id="MU006623">
    <property type="protein sequence ID" value="KAF2741813.1"/>
    <property type="molecule type" value="Genomic_DNA"/>
</dbReference>
<dbReference type="OrthoDB" id="5384519at2759"/>
<organism evidence="2 3">
    <name type="scientific">Sporormia fimetaria CBS 119925</name>
    <dbReference type="NCBI Taxonomy" id="1340428"/>
    <lineage>
        <taxon>Eukaryota</taxon>
        <taxon>Fungi</taxon>
        <taxon>Dikarya</taxon>
        <taxon>Ascomycota</taxon>
        <taxon>Pezizomycotina</taxon>
        <taxon>Dothideomycetes</taxon>
        <taxon>Pleosporomycetidae</taxon>
        <taxon>Pleosporales</taxon>
        <taxon>Sporormiaceae</taxon>
        <taxon>Sporormia</taxon>
    </lineage>
</organism>
<keyword evidence="3" id="KW-1185">Reference proteome</keyword>
<evidence type="ECO:0000256" key="1">
    <source>
        <dbReference type="SAM" id="MobiDB-lite"/>
    </source>
</evidence>